<dbReference type="OrthoDB" id="9782855at2"/>
<dbReference type="PANTHER" id="PTHR43591">
    <property type="entry name" value="METHYLTRANSFERASE"/>
    <property type="match status" value="1"/>
</dbReference>
<accession>A0A3P1SWM3</accession>
<dbReference type="EMBL" id="RQXV01000001">
    <property type="protein sequence ID" value="RRD01581.1"/>
    <property type="molecule type" value="Genomic_DNA"/>
</dbReference>
<reference evidence="2 3" key="1">
    <citation type="submission" date="2018-11" db="EMBL/GenBank/DDBJ databases">
        <title>The draft genome sequence of Amphritea balenae JAMM 1525T.</title>
        <authorList>
            <person name="Fang Z."/>
            <person name="Zhang Y."/>
            <person name="Han X."/>
        </authorList>
    </citation>
    <scope>NUCLEOTIDE SEQUENCE [LARGE SCALE GENOMIC DNA]</scope>
    <source>
        <strain evidence="2 3">JAMM 1525</strain>
    </source>
</reference>
<evidence type="ECO:0000259" key="1">
    <source>
        <dbReference type="Pfam" id="PF08241"/>
    </source>
</evidence>
<feature type="domain" description="Methyltransferase type 11" evidence="1">
    <location>
        <begin position="45"/>
        <end position="136"/>
    </location>
</feature>
<dbReference type="CDD" id="cd02440">
    <property type="entry name" value="AdoMet_MTases"/>
    <property type="match status" value="1"/>
</dbReference>
<proteinExistence type="predicted"/>
<protein>
    <submittedName>
        <fullName evidence="2">SAM-dependent methyltransferase</fullName>
    </submittedName>
</protein>
<gene>
    <name evidence="2" type="ORF">EHS89_03220</name>
</gene>
<comment type="caution">
    <text evidence="2">The sequence shown here is derived from an EMBL/GenBank/DDBJ whole genome shotgun (WGS) entry which is preliminary data.</text>
</comment>
<organism evidence="2 3">
    <name type="scientific">Amphritea balenae</name>
    <dbReference type="NCBI Taxonomy" id="452629"/>
    <lineage>
        <taxon>Bacteria</taxon>
        <taxon>Pseudomonadati</taxon>
        <taxon>Pseudomonadota</taxon>
        <taxon>Gammaproteobacteria</taxon>
        <taxon>Oceanospirillales</taxon>
        <taxon>Oceanospirillaceae</taxon>
        <taxon>Amphritea</taxon>
    </lineage>
</organism>
<dbReference type="InterPro" id="IPR029063">
    <property type="entry name" value="SAM-dependent_MTases_sf"/>
</dbReference>
<dbReference type="InterPro" id="IPR013216">
    <property type="entry name" value="Methyltransf_11"/>
</dbReference>
<keyword evidence="2" id="KW-0808">Transferase</keyword>
<dbReference type="AlphaFoldDB" id="A0A3P1SWM3"/>
<dbReference type="SUPFAM" id="SSF53335">
    <property type="entry name" value="S-adenosyl-L-methionine-dependent methyltransferases"/>
    <property type="match status" value="1"/>
</dbReference>
<dbReference type="Proteomes" id="UP000267535">
    <property type="component" value="Unassembled WGS sequence"/>
</dbReference>
<dbReference type="RefSeq" id="WP_124924654.1">
    <property type="nucleotide sequence ID" value="NZ_BMOH01000001.1"/>
</dbReference>
<dbReference type="Pfam" id="PF08241">
    <property type="entry name" value="Methyltransf_11"/>
    <property type="match status" value="1"/>
</dbReference>
<name>A0A3P1SWM3_9GAMM</name>
<dbReference type="GO" id="GO:0032259">
    <property type="term" value="P:methylation"/>
    <property type="evidence" value="ECO:0007669"/>
    <property type="project" value="UniProtKB-KW"/>
</dbReference>
<keyword evidence="2" id="KW-0489">Methyltransferase</keyword>
<dbReference type="Gene3D" id="3.40.50.150">
    <property type="entry name" value="Vaccinia Virus protein VP39"/>
    <property type="match status" value="1"/>
</dbReference>
<sequence length="222" mass="24413">MSQLFDSWPDPYEQWFHTPIGALVKATELDLMLKLVQPQQGETILDAGCGSGIFTQSLTATGSRVTGLDISEPMLNRARQRIQGQSFLAADICKLPFADNHFDKTISITALEFIEDGQQAIAELFRVTKPGGTIVIATLNHLSPWATRRSDTARKDKDSVFNHATFRSPEELLKLAPIAGKAYTAVHFAKDCDPELAPAIERQGQAADLDTGAFLIACWRKP</sequence>
<evidence type="ECO:0000313" key="3">
    <source>
        <dbReference type="Proteomes" id="UP000267535"/>
    </source>
</evidence>
<keyword evidence="3" id="KW-1185">Reference proteome</keyword>
<dbReference type="GO" id="GO:0008757">
    <property type="term" value="F:S-adenosylmethionine-dependent methyltransferase activity"/>
    <property type="evidence" value="ECO:0007669"/>
    <property type="project" value="InterPro"/>
</dbReference>
<evidence type="ECO:0000313" key="2">
    <source>
        <dbReference type="EMBL" id="RRD01581.1"/>
    </source>
</evidence>